<evidence type="ECO:0000313" key="3">
    <source>
        <dbReference type="Proteomes" id="UP000694892"/>
    </source>
</evidence>
<accession>A0A974CR13</accession>
<sequence length="86" mass="9690">MVLETTHKRHMIPPPPAVSSVPNTDAPQSRHHILRKQHKCAHVYAAIFPSFSHPFTAVPYLTIFPPPSASLDSMWRIDHGSKSDRL</sequence>
<dbReference type="EMBL" id="CM004475">
    <property type="protein sequence ID" value="OCT78164.1"/>
    <property type="molecule type" value="Genomic_DNA"/>
</dbReference>
<dbReference type="AlphaFoldDB" id="A0A974CR13"/>
<proteinExistence type="predicted"/>
<gene>
    <name evidence="2" type="ORF">XELAEV_18029274mg</name>
</gene>
<feature type="region of interest" description="Disordered" evidence="1">
    <location>
        <begin position="1"/>
        <end position="29"/>
    </location>
</feature>
<name>A0A974CR13_XENLA</name>
<reference evidence="3" key="1">
    <citation type="journal article" date="2016" name="Nature">
        <title>Genome evolution in the allotetraploid frog Xenopus laevis.</title>
        <authorList>
            <person name="Session A.M."/>
            <person name="Uno Y."/>
            <person name="Kwon T."/>
            <person name="Chapman J.A."/>
            <person name="Toyoda A."/>
            <person name="Takahashi S."/>
            <person name="Fukui A."/>
            <person name="Hikosaka A."/>
            <person name="Suzuki A."/>
            <person name="Kondo M."/>
            <person name="van Heeringen S.J."/>
            <person name="Quigley I."/>
            <person name="Heinz S."/>
            <person name="Ogino H."/>
            <person name="Ochi H."/>
            <person name="Hellsten U."/>
            <person name="Lyons J.B."/>
            <person name="Simakov O."/>
            <person name="Putnam N."/>
            <person name="Stites J."/>
            <person name="Kuroki Y."/>
            <person name="Tanaka T."/>
            <person name="Michiue T."/>
            <person name="Watanabe M."/>
            <person name="Bogdanovic O."/>
            <person name="Lister R."/>
            <person name="Georgiou G."/>
            <person name="Paranjpe S.S."/>
            <person name="van Kruijsbergen I."/>
            <person name="Shu S."/>
            <person name="Carlson J."/>
            <person name="Kinoshita T."/>
            <person name="Ohta Y."/>
            <person name="Mawaribuchi S."/>
            <person name="Jenkins J."/>
            <person name="Grimwood J."/>
            <person name="Schmutz J."/>
            <person name="Mitros T."/>
            <person name="Mozaffari S.V."/>
            <person name="Suzuki Y."/>
            <person name="Haramoto Y."/>
            <person name="Yamamoto T.S."/>
            <person name="Takagi C."/>
            <person name="Heald R."/>
            <person name="Miller K."/>
            <person name="Haudenschild C."/>
            <person name="Kitzman J."/>
            <person name="Nakayama T."/>
            <person name="Izutsu Y."/>
            <person name="Robert J."/>
            <person name="Fortriede J."/>
            <person name="Burns K."/>
            <person name="Lotay V."/>
            <person name="Karimi K."/>
            <person name="Yasuoka Y."/>
            <person name="Dichmann D.S."/>
            <person name="Flajnik M.F."/>
            <person name="Houston D.W."/>
            <person name="Shendure J."/>
            <person name="DuPasquier L."/>
            <person name="Vize P.D."/>
            <person name="Zorn A.M."/>
            <person name="Ito M."/>
            <person name="Marcotte E.M."/>
            <person name="Wallingford J.B."/>
            <person name="Ito Y."/>
            <person name="Asashima M."/>
            <person name="Ueno N."/>
            <person name="Matsuda Y."/>
            <person name="Veenstra G.J."/>
            <person name="Fujiyama A."/>
            <person name="Harland R.M."/>
            <person name="Taira M."/>
            <person name="Rokhsar D.S."/>
        </authorList>
    </citation>
    <scope>NUCLEOTIDE SEQUENCE [LARGE SCALE GENOMIC DNA]</scope>
    <source>
        <strain evidence="3">J</strain>
    </source>
</reference>
<organism evidence="2 3">
    <name type="scientific">Xenopus laevis</name>
    <name type="common">African clawed frog</name>
    <dbReference type="NCBI Taxonomy" id="8355"/>
    <lineage>
        <taxon>Eukaryota</taxon>
        <taxon>Metazoa</taxon>
        <taxon>Chordata</taxon>
        <taxon>Craniata</taxon>
        <taxon>Vertebrata</taxon>
        <taxon>Euteleostomi</taxon>
        <taxon>Amphibia</taxon>
        <taxon>Batrachia</taxon>
        <taxon>Anura</taxon>
        <taxon>Pipoidea</taxon>
        <taxon>Pipidae</taxon>
        <taxon>Xenopodinae</taxon>
        <taxon>Xenopus</taxon>
        <taxon>Xenopus</taxon>
    </lineage>
</organism>
<evidence type="ECO:0000313" key="2">
    <source>
        <dbReference type="EMBL" id="OCT78164.1"/>
    </source>
</evidence>
<protein>
    <submittedName>
        <fullName evidence="2">Uncharacterized protein</fullName>
    </submittedName>
</protein>
<evidence type="ECO:0000256" key="1">
    <source>
        <dbReference type="SAM" id="MobiDB-lite"/>
    </source>
</evidence>
<dbReference type="Proteomes" id="UP000694892">
    <property type="component" value="Chromosome 5S"/>
</dbReference>